<dbReference type="InterPro" id="IPR051312">
    <property type="entry name" value="Diverse_Substr_Oxidored"/>
</dbReference>
<reference evidence="2 3" key="1">
    <citation type="journal article" date="2020" name="Int. J. Syst. Evol. Microbiol.">
        <title>Reclassification of Streptomyces castelarensis and Streptomyces sporoclivatus as later heterotypic synonyms of Streptomyces antimycoticus.</title>
        <authorList>
            <person name="Komaki H."/>
            <person name="Tamura T."/>
        </authorList>
    </citation>
    <scope>NUCLEOTIDE SEQUENCE [LARGE SCALE GENOMIC DNA]</scope>
    <source>
        <strain evidence="2 3">NBRC 13459</strain>
    </source>
</reference>
<evidence type="ECO:0000313" key="2">
    <source>
        <dbReference type="EMBL" id="GDY50514.1"/>
    </source>
</evidence>
<organism evidence="2 3">
    <name type="scientific">Streptomyces violaceusniger</name>
    <dbReference type="NCBI Taxonomy" id="68280"/>
    <lineage>
        <taxon>Bacteria</taxon>
        <taxon>Bacillati</taxon>
        <taxon>Actinomycetota</taxon>
        <taxon>Actinomycetes</taxon>
        <taxon>Kitasatosporales</taxon>
        <taxon>Streptomycetaceae</taxon>
        <taxon>Streptomyces</taxon>
        <taxon>Streptomyces violaceusniger group</taxon>
    </lineage>
</organism>
<dbReference type="SUPFAM" id="SSF55447">
    <property type="entry name" value="CO dehydrogenase flavoprotein C-terminal domain-like"/>
    <property type="match status" value="1"/>
</dbReference>
<dbReference type="PANTHER" id="PTHR42659">
    <property type="entry name" value="XANTHINE DEHYDROGENASE SUBUNIT C-RELATED"/>
    <property type="match status" value="1"/>
</dbReference>
<proteinExistence type="predicted"/>
<dbReference type="Pfam" id="PF03450">
    <property type="entry name" value="CO_deh_flav_C"/>
    <property type="match status" value="1"/>
</dbReference>
<dbReference type="EMBL" id="BJHW01000001">
    <property type="protein sequence ID" value="GDY50514.1"/>
    <property type="molecule type" value="Genomic_DNA"/>
</dbReference>
<comment type="caution">
    <text evidence="2">The sequence shown here is derived from an EMBL/GenBank/DDBJ whole genome shotgun (WGS) entry which is preliminary data.</text>
</comment>
<name>A0A4D4KQQ1_STRVO</name>
<accession>A0A4D4KQQ1</accession>
<dbReference type="AlphaFoldDB" id="A0A4D4KQQ1"/>
<protein>
    <recommendedName>
        <fullName evidence="1">CO dehydrogenase flavoprotein C-terminal domain-containing protein</fullName>
    </recommendedName>
</protein>
<gene>
    <name evidence="2" type="ORF">SVIO_011370</name>
</gene>
<keyword evidence="3" id="KW-1185">Reference proteome</keyword>
<feature type="domain" description="CO dehydrogenase flavoprotein C-terminal" evidence="1">
    <location>
        <begin position="1"/>
        <end position="100"/>
    </location>
</feature>
<dbReference type="Gene3D" id="3.30.390.50">
    <property type="entry name" value="CO dehydrogenase flavoprotein, C-terminal domain"/>
    <property type="match status" value="1"/>
</dbReference>
<dbReference type="PANTHER" id="PTHR42659:SF1">
    <property type="entry name" value="OXIDOREDUCTASE"/>
    <property type="match status" value="1"/>
</dbReference>
<dbReference type="Proteomes" id="UP000301309">
    <property type="component" value="Unassembled WGS sequence"/>
</dbReference>
<evidence type="ECO:0000313" key="3">
    <source>
        <dbReference type="Proteomes" id="UP000301309"/>
    </source>
</evidence>
<evidence type="ECO:0000259" key="1">
    <source>
        <dbReference type="SMART" id="SM01092"/>
    </source>
</evidence>
<dbReference type="InterPro" id="IPR036683">
    <property type="entry name" value="CO_DH_flav_C_dom_sf"/>
</dbReference>
<sequence length="106" mass="11865">MTYRKVRDRWSYAFALVSVAAVVATEADGTLREIRLGLGGVGTRPWRARETERLLTGRQPTEERLREAARAEFATARPLPRNAFKIDLAVDVITAAVRDLVGGQRR</sequence>
<dbReference type="InterPro" id="IPR005107">
    <property type="entry name" value="CO_DH_flav_C"/>
</dbReference>
<dbReference type="SMART" id="SM01092">
    <property type="entry name" value="CO_deh_flav_C"/>
    <property type="match status" value="1"/>
</dbReference>